<proteinExistence type="predicted"/>
<reference evidence="3" key="1">
    <citation type="journal article" date="2023" name="Commun. Biol.">
        <title>Genome analysis of Parmales, the sister group of diatoms, reveals the evolutionary specialization of diatoms from phago-mixotrophs to photoautotrophs.</title>
        <authorList>
            <person name="Ban H."/>
            <person name="Sato S."/>
            <person name="Yoshikawa S."/>
            <person name="Yamada K."/>
            <person name="Nakamura Y."/>
            <person name="Ichinomiya M."/>
            <person name="Sato N."/>
            <person name="Blanc-Mathieu R."/>
            <person name="Endo H."/>
            <person name="Kuwata A."/>
            <person name="Ogata H."/>
        </authorList>
    </citation>
    <scope>NUCLEOTIDE SEQUENCE [LARGE SCALE GENOMIC DNA]</scope>
</reference>
<dbReference type="EMBL" id="BLQM01000016">
    <property type="protein sequence ID" value="GMH50611.1"/>
    <property type="molecule type" value="Genomic_DNA"/>
</dbReference>
<feature type="compositionally biased region" description="Basic and acidic residues" evidence="1">
    <location>
        <begin position="160"/>
        <end position="179"/>
    </location>
</feature>
<feature type="region of interest" description="Disordered" evidence="1">
    <location>
        <begin position="768"/>
        <end position="803"/>
    </location>
</feature>
<feature type="region of interest" description="Disordered" evidence="1">
    <location>
        <begin position="297"/>
        <end position="334"/>
    </location>
</feature>
<protein>
    <submittedName>
        <fullName evidence="2">Uncharacterized protein</fullName>
    </submittedName>
</protein>
<accession>A0A9W6ZE65</accession>
<comment type="caution">
    <text evidence="2">The sequence shown here is derived from an EMBL/GenBank/DDBJ whole genome shotgun (WGS) entry which is preliminary data.</text>
</comment>
<evidence type="ECO:0000256" key="1">
    <source>
        <dbReference type="SAM" id="MobiDB-lite"/>
    </source>
</evidence>
<feature type="compositionally biased region" description="Basic and acidic residues" evidence="1">
    <location>
        <begin position="324"/>
        <end position="334"/>
    </location>
</feature>
<evidence type="ECO:0000313" key="2">
    <source>
        <dbReference type="EMBL" id="GMH50611.1"/>
    </source>
</evidence>
<feature type="compositionally biased region" description="Polar residues" evidence="1">
    <location>
        <begin position="48"/>
        <end position="66"/>
    </location>
</feature>
<gene>
    <name evidence="2" type="ORF">TL16_g00821</name>
</gene>
<name>A0A9W6ZE65_9STRA</name>
<dbReference type="Proteomes" id="UP001162640">
    <property type="component" value="Unassembled WGS sequence"/>
</dbReference>
<feature type="compositionally biased region" description="Acidic residues" evidence="1">
    <location>
        <begin position="141"/>
        <end position="158"/>
    </location>
</feature>
<organism evidence="2 3">
    <name type="scientific">Triparma laevis f. inornata</name>
    <dbReference type="NCBI Taxonomy" id="1714386"/>
    <lineage>
        <taxon>Eukaryota</taxon>
        <taxon>Sar</taxon>
        <taxon>Stramenopiles</taxon>
        <taxon>Ochrophyta</taxon>
        <taxon>Bolidophyceae</taxon>
        <taxon>Parmales</taxon>
        <taxon>Triparmaceae</taxon>
        <taxon>Triparma</taxon>
    </lineage>
</organism>
<feature type="region of interest" description="Disordered" evidence="1">
    <location>
        <begin position="141"/>
        <end position="201"/>
    </location>
</feature>
<evidence type="ECO:0000313" key="3">
    <source>
        <dbReference type="Proteomes" id="UP001162640"/>
    </source>
</evidence>
<dbReference type="AlphaFoldDB" id="A0A9W6ZE65"/>
<feature type="region of interest" description="Disordered" evidence="1">
    <location>
        <begin position="22"/>
        <end position="66"/>
    </location>
</feature>
<sequence>MESKPLPPSGVGVDYDLWNLQAQIGATHPPTQSPPSRNLPESGRKSVVSPTTKVNTSAASNSPPTLMSSLAKGTFGEVGSHVRRAFEASATGYYNGQVARQDGENYVVEWSDGCVEPYPKASVVTMASNYVKWAKTLWPEEEPQNGLDNDEDENDGEDSVVPRETRSRQPREKKVKNNGDAEEANGGRKKAKGGKDGKQKVKWPKSGDFCFFKAYYNQGASGEWNYGRIFEAQVEEGTLLIMLGKENNFISVAFPSEESNAFKVITRQDYEANTVEYTNDCNKSDKNEFSEVGAKKRKYGEMEGGGGGRRKGEKGGERNIATKKSGDTAPSEKYDVDNVDDICVVASSTATSGNGEEDEDDKNLSTKDIEELLSDRDKAYNEALKTTGIKKGANHNVLEVFMKAFPKNMGWTVSAFMCAQPMSTSADANFRFKISHFETDHKNYLGLSKDQRKSGVGLEQALYIRSMVFGDRFKPPGPNFELKLSELRGRGWGVEGVVEELTESVKTTTTTKSTVCTEPTVSPVTASSPVMGEAVQGIPDPKEIFEDRERAYAEALKREGIKKGGRHGGIDVMMNTFPYELGWSIKAYFSQSSHASTYFIKHGSFVDVADKLNLSATQRKQGVGLEEALKIRSAIHPDQFKPPEEGFARKIKRITQDHNQQEYLQKEEIKCNNKKSHKALGGSGENHGEGTVAAKSRKRSAPPSGQIVLSQATFLVENIKKISAEIDRLKKQNGEYKEKEIQLEEDKKDLARQNENLIMKCEILTKENDSLREENEENENEKYGGGEYDNNRIVGVALSPPSR</sequence>